<dbReference type="EMBL" id="DS232546">
    <property type="protein sequence ID" value="EDS43261.1"/>
    <property type="molecule type" value="Genomic_DNA"/>
</dbReference>
<accession>B0X9Q9</accession>
<dbReference type="eggNOG" id="KOG0180">
    <property type="taxonomic scope" value="Eukaryota"/>
</dbReference>
<evidence type="ECO:0000313" key="2">
    <source>
        <dbReference type="EnsemblMetazoa" id="CPIJ016158-PA"/>
    </source>
</evidence>
<reference evidence="2" key="2">
    <citation type="submission" date="2020-05" db="UniProtKB">
        <authorList>
            <consortium name="EnsemblMetazoa"/>
        </authorList>
    </citation>
    <scope>IDENTIFICATION</scope>
    <source>
        <strain evidence="2">JHB</strain>
    </source>
</reference>
<evidence type="ECO:0000313" key="3">
    <source>
        <dbReference type="Proteomes" id="UP000002320"/>
    </source>
</evidence>
<sequence>MSILAYNIATDHMFGVQAQTIATDFEKIFEINPHMYLGGQPPDEHPDGAPAFSCPQEPVRGARKPPDDARTIRGHAVQLSVREALRAVLYRAGYRRTGPQVVRAVHLQHGPDRLSEQAERLCRGRNLCRAAALVNAFDWDAISGWGATVHIIEKEKLTVKKLKTRMDKGGGCEVDNLESNRKTNGKRCCSFRIIKFIQLNLIDG</sequence>
<dbReference type="VEuPathDB" id="VectorBase:CPIJ016158"/>
<evidence type="ECO:0000313" key="1">
    <source>
        <dbReference type="EMBL" id="EDS43261.1"/>
    </source>
</evidence>
<keyword evidence="3" id="KW-1185">Reference proteome</keyword>
<dbReference type="KEGG" id="cqu:CpipJ_CPIJ016158"/>
<keyword evidence="1" id="KW-0647">Proteasome</keyword>
<reference evidence="1" key="1">
    <citation type="submission" date="2007-03" db="EMBL/GenBank/DDBJ databases">
        <title>Annotation of Culex pipiens quinquefasciatus.</title>
        <authorList>
            <consortium name="The Broad Institute Genome Sequencing Platform"/>
            <person name="Atkinson P.W."/>
            <person name="Hemingway J."/>
            <person name="Christensen B.M."/>
            <person name="Higgs S."/>
            <person name="Kodira C."/>
            <person name="Hannick L."/>
            <person name="Megy K."/>
            <person name="O'Leary S."/>
            <person name="Pearson M."/>
            <person name="Haas B.J."/>
            <person name="Mauceli E."/>
            <person name="Wortman J.R."/>
            <person name="Lee N.H."/>
            <person name="Guigo R."/>
            <person name="Stanke M."/>
            <person name="Alvarado L."/>
            <person name="Amedeo P."/>
            <person name="Antoine C.H."/>
            <person name="Arensburger P."/>
            <person name="Bidwell S.L."/>
            <person name="Crawford M."/>
            <person name="Camaro F."/>
            <person name="Devon K."/>
            <person name="Engels R."/>
            <person name="Hammond M."/>
            <person name="Howarth C."/>
            <person name="Koehrsen M."/>
            <person name="Lawson D."/>
            <person name="Montgomery P."/>
            <person name="Nene V."/>
            <person name="Nusbaum C."/>
            <person name="Puiu D."/>
            <person name="Romero-Severson J."/>
            <person name="Severson D.W."/>
            <person name="Shumway M."/>
            <person name="Sisk P."/>
            <person name="Stolte C."/>
            <person name="Zeng Q."/>
            <person name="Eisenstadt E."/>
            <person name="Fraser-Liggett C."/>
            <person name="Strausberg R."/>
            <person name="Galagan J."/>
            <person name="Birren B."/>
            <person name="Collins F.H."/>
        </authorList>
    </citation>
    <scope>NUCLEOTIDE SEQUENCE [LARGE SCALE GENOMIC DNA]</scope>
    <source>
        <strain evidence="1">JHB</strain>
    </source>
</reference>
<dbReference type="Proteomes" id="UP000002320">
    <property type="component" value="Unassembled WGS sequence"/>
</dbReference>
<dbReference type="STRING" id="7176.B0X9Q9"/>
<dbReference type="GO" id="GO:0000502">
    <property type="term" value="C:proteasome complex"/>
    <property type="evidence" value="ECO:0007669"/>
    <property type="project" value="UniProtKB-KW"/>
</dbReference>
<organism>
    <name type="scientific">Culex quinquefasciatus</name>
    <name type="common">Southern house mosquito</name>
    <name type="synonym">Culex pungens</name>
    <dbReference type="NCBI Taxonomy" id="7176"/>
    <lineage>
        <taxon>Eukaryota</taxon>
        <taxon>Metazoa</taxon>
        <taxon>Ecdysozoa</taxon>
        <taxon>Arthropoda</taxon>
        <taxon>Hexapoda</taxon>
        <taxon>Insecta</taxon>
        <taxon>Pterygota</taxon>
        <taxon>Neoptera</taxon>
        <taxon>Endopterygota</taxon>
        <taxon>Diptera</taxon>
        <taxon>Nematocera</taxon>
        <taxon>Culicoidea</taxon>
        <taxon>Culicidae</taxon>
        <taxon>Culicinae</taxon>
        <taxon>Culicini</taxon>
        <taxon>Culex</taxon>
        <taxon>Culex</taxon>
    </lineage>
</organism>
<dbReference type="AlphaFoldDB" id="B0X9Q9"/>
<dbReference type="HOGENOM" id="CLU_035750_10_0_1"/>
<gene>
    <name evidence="2" type="primary">6049658</name>
    <name evidence="1" type="ORF">CpipJ_CPIJ016158</name>
</gene>
<proteinExistence type="predicted"/>
<protein>
    <submittedName>
        <fullName evidence="1 2">Proteasome subunit beta type 3</fullName>
    </submittedName>
</protein>
<name>B0X9Q9_CULQU</name>
<dbReference type="InParanoid" id="B0X9Q9"/>
<dbReference type="EnsemblMetazoa" id="CPIJ016158-RA">
    <property type="protein sequence ID" value="CPIJ016158-PA"/>
    <property type="gene ID" value="CPIJ016158"/>
</dbReference>